<keyword evidence="1" id="KW-0812">Transmembrane</keyword>
<reference evidence="3" key="1">
    <citation type="journal article" date="2019" name="Int. J. Syst. Evol. Microbiol.">
        <title>The Global Catalogue of Microorganisms (GCM) 10K type strain sequencing project: providing services to taxonomists for standard genome sequencing and annotation.</title>
        <authorList>
            <consortium name="The Broad Institute Genomics Platform"/>
            <consortium name="The Broad Institute Genome Sequencing Center for Infectious Disease"/>
            <person name="Wu L."/>
            <person name="Ma J."/>
        </authorList>
    </citation>
    <scope>NUCLEOTIDE SEQUENCE [LARGE SCALE GENOMIC DNA]</scope>
    <source>
        <strain evidence="3">JCM 13319</strain>
    </source>
</reference>
<evidence type="ECO:0008006" key="4">
    <source>
        <dbReference type="Google" id="ProtNLM"/>
    </source>
</evidence>
<comment type="caution">
    <text evidence="2">The sequence shown here is derived from an EMBL/GenBank/DDBJ whole genome shotgun (WGS) entry which is preliminary data.</text>
</comment>
<keyword evidence="1" id="KW-0472">Membrane</keyword>
<dbReference type="RefSeq" id="WP_346037404.1">
    <property type="nucleotide sequence ID" value="NZ_BAAALY010000023.1"/>
</dbReference>
<keyword evidence="3" id="KW-1185">Reference proteome</keyword>
<organism evidence="2 3">
    <name type="scientific">Brevibacterium picturae</name>
    <dbReference type="NCBI Taxonomy" id="260553"/>
    <lineage>
        <taxon>Bacteria</taxon>
        <taxon>Bacillati</taxon>
        <taxon>Actinomycetota</taxon>
        <taxon>Actinomycetes</taxon>
        <taxon>Micrococcales</taxon>
        <taxon>Brevibacteriaceae</taxon>
        <taxon>Brevibacterium</taxon>
    </lineage>
</organism>
<feature type="transmembrane region" description="Helical" evidence="1">
    <location>
        <begin position="92"/>
        <end position="109"/>
    </location>
</feature>
<feature type="transmembrane region" description="Helical" evidence="1">
    <location>
        <begin position="12"/>
        <end position="31"/>
    </location>
</feature>
<protein>
    <recommendedName>
        <fullName evidence="4">Integral membrane protein</fullName>
    </recommendedName>
</protein>
<dbReference type="Proteomes" id="UP001501791">
    <property type="component" value="Unassembled WGS sequence"/>
</dbReference>
<feature type="transmembrane region" description="Helical" evidence="1">
    <location>
        <begin position="63"/>
        <end position="80"/>
    </location>
</feature>
<dbReference type="EMBL" id="BAAALY010000023">
    <property type="protein sequence ID" value="GAA1563060.1"/>
    <property type="molecule type" value="Genomic_DNA"/>
</dbReference>
<sequence>MSDHRRPTVSAMPWLAAAGAATMSWVVIARWRDLGISDRTALGLDAVAYAASIRPLARTQARGWWILYIATVVQPAFGGVDVALDPGRWKSGLGRTAAAAAIAAGLLSVRRHYA</sequence>
<accession>A0ABP4NLL0</accession>
<gene>
    <name evidence="2" type="ORF">GCM10009691_40860</name>
</gene>
<keyword evidence="1" id="KW-1133">Transmembrane helix</keyword>
<evidence type="ECO:0000256" key="1">
    <source>
        <dbReference type="SAM" id="Phobius"/>
    </source>
</evidence>
<proteinExistence type="predicted"/>
<name>A0ABP4NLL0_9MICO</name>
<evidence type="ECO:0000313" key="2">
    <source>
        <dbReference type="EMBL" id="GAA1563060.1"/>
    </source>
</evidence>
<evidence type="ECO:0000313" key="3">
    <source>
        <dbReference type="Proteomes" id="UP001501791"/>
    </source>
</evidence>